<proteinExistence type="predicted"/>
<feature type="domain" description="DUF4142" evidence="3">
    <location>
        <begin position="52"/>
        <end position="183"/>
    </location>
</feature>
<dbReference type="EMBL" id="CP001814">
    <property type="protein sequence ID" value="ACZ90403.1"/>
    <property type="molecule type" value="Genomic_DNA"/>
</dbReference>
<dbReference type="KEGG" id="sro:Sros_7733"/>
<feature type="region of interest" description="Disordered" evidence="1">
    <location>
        <begin position="25"/>
        <end position="48"/>
    </location>
</feature>
<dbReference type="PANTHER" id="PTHR38593:SF1">
    <property type="entry name" value="BLR2558 PROTEIN"/>
    <property type="match status" value="1"/>
</dbReference>
<evidence type="ECO:0000313" key="5">
    <source>
        <dbReference type="Proteomes" id="UP000002029"/>
    </source>
</evidence>
<feature type="chain" id="PRO_5003029197" description="DUF4142 domain-containing protein" evidence="2">
    <location>
        <begin position="29"/>
        <end position="216"/>
    </location>
</feature>
<gene>
    <name evidence="4" type="ordered locus">Sros_7733</name>
</gene>
<reference evidence="4 5" key="1">
    <citation type="journal article" date="2010" name="Stand. Genomic Sci.">
        <title>Complete genome sequence of Streptosporangium roseum type strain (NI 9100).</title>
        <authorList>
            <person name="Nolan M."/>
            <person name="Sikorski J."/>
            <person name="Jando M."/>
            <person name="Lucas S."/>
            <person name="Lapidus A."/>
            <person name="Glavina Del Rio T."/>
            <person name="Chen F."/>
            <person name="Tice H."/>
            <person name="Pitluck S."/>
            <person name="Cheng J.F."/>
            <person name="Chertkov O."/>
            <person name="Sims D."/>
            <person name="Meincke L."/>
            <person name="Brettin T."/>
            <person name="Han C."/>
            <person name="Detter J.C."/>
            <person name="Bruce D."/>
            <person name="Goodwin L."/>
            <person name="Land M."/>
            <person name="Hauser L."/>
            <person name="Chang Y.J."/>
            <person name="Jeffries C.D."/>
            <person name="Ivanova N."/>
            <person name="Mavromatis K."/>
            <person name="Mikhailova N."/>
            <person name="Chen A."/>
            <person name="Palaniappan K."/>
            <person name="Chain P."/>
            <person name="Rohde M."/>
            <person name="Goker M."/>
            <person name="Bristow J."/>
            <person name="Eisen J.A."/>
            <person name="Markowitz V."/>
            <person name="Hugenholtz P."/>
            <person name="Kyrpides N.C."/>
            <person name="Klenk H.P."/>
        </authorList>
    </citation>
    <scope>NUCLEOTIDE SEQUENCE [LARGE SCALE GENOMIC DNA]</scope>
    <source>
        <strain evidence="5">ATCC 12428 / DSM 43021 / JCM 3005 / NI 9100</strain>
    </source>
</reference>
<dbReference type="AlphaFoldDB" id="D2ASS6"/>
<dbReference type="STRING" id="479432.Sros_7733"/>
<keyword evidence="5" id="KW-1185">Reference proteome</keyword>
<protein>
    <recommendedName>
        <fullName evidence="3">DUF4142 domain-containing protein</fullName>
    </recommendedName>
</protein>
<feature type="signal peptide" evidence="2">
    <location>
        <begin position="1"/>
        <end position="28"/>
    </location>
</feature>
<evidence type="ECO:0000259" key="3">
    <source>
        <dbReference type="Pfam" id="PF13628"/>
    </source>
</evidence>
<organism evidence="4 5">
    <name type="scientific">Streptosporangium roseum (strain ATCC 12428 / DSM 43021 / JCM 3005 / KCTC 9067 / NCIMB 10171 / NRRL 2505 / NI 9100)</name>
    <dbReference type="NCBI Taxonomy" id="479432"/>
    <lineage>
        <taxon>Bacteria</taxon>
        <taxon>Bacillati</taxon>
        <taxon>Actinomycetota</taxon>
        <taxon>Actinomycetes</taxon>
        <taxon>Streptosporangiales</taxon>
        <taxon>Streptosporangiaceae</taxon>
        <taxon>Streptosporangium</taxon>
    </lineage>
</organism>
<keyword evidence="2" id="KW-0732">Signal</keyword>
<evidence type="ECO:0000313" key="4">
    <source>
        <dbReference type="EMBL" id="ACZ90403.1"/>
    </source>
</evidence>
<dbReference type="eggNOG" id="COG3652">
    <property type="taxonomic scope" value="Bacteria"/>
</dbReference>
<dbReference type="Pfam" id="PF13628">
    <property type="entry name" value="DUF4142"/>
    <property type="match status" value="1"/>
</dbReference>
<sequence length="216" mass="22535">MALHTPLVAIAATSAAVLALTGGSTASALTPAPTPVPRPTTTSSDEGRVPAQDRQFLTQAHQGNLTEIAAGKAAQSKGKANAVRSIGAMLVADHTKLDKKLQQVAQRLKVTLPEQPTARQQTKAKELDALSGTEFDKAWTKTMVYSHRAALAAIKKEIADGSVPQVKALAKAARPIVQDHLDRLLAAEKALGALSPDRPPAILTVSLPGTGRAGRK</sequence>
<dbReference type="Proteomes" id="UP000002029">
    <property type="component" value="Chromosome"/>
</dbReference>
<dbReference type="HOGENOM" id="CLU_079636_5_1_11"/>
<dbReference type="OrthoDB" id="4567117at2"/>
<name>D2ASS6_STRRD</name>
<accession>D2ASS6</accession>
<evidence type="ECO:0000256" key="1">
    <source>
        <dbReference type="SAM" id="MobiDB-lite"/>
    </source>
</evidence>
<dbReference type="PANTHER" id="PTHR38593">
    <property type="entry name" value="BLR2558 PROTEIN"/>
    <property type="match status" value="1"/>
</dbReference>
<dbReference type="RefSeq" id="WP_012894133.1">
    <property type="nucleotide sequence ID" value="NC_013595.1"/>
</dbReference>
<dbReference type="InterPro" id="IPR012347">
    <property type="entry name" value="Ferritin-like"/>
</dbReference>
<evidence type="ECO:0000256" key="2">
    <source>
        <dbReference type="SAM" id="SignalP"/>
    </source>
</evidence>
<dbReference type="InterPro" id="IPR025419">
    <property type="entry name" value="DUF4142"/>
</dbReference>
<dbReference type="Gene3D" id="1.20.1260.10">
    <property type="match status" value="1"/>
</dbReference>